<comment type="caution">
    <text evidence="1">The sequence shown here is derived from an EMBL/GenBank/DDBJ whole genome shotgun (WGS) entry which is preliminary data.</text>
</comment>
<protein>
    <submittedName>
        <fullName evidence="1">Uncharacterized protein</fullName>
    </submittedName>
</protein>
<dbReference type="AlphaFoldDB" id="A0A074V8Y1"/>
<evidence type="ECO:0000313" key="1">
    <source>
        <dbReference type="EMBL" id="KEQ01646.1"/>
    </source>
</evidence>
<name>A0A074V8Y1_9NEIS</name>
<dbReference type="EMBL" id="AVQL01000374">
    <property type="protein sequence ID" value="KEQ01646.1"/>
    <property type="molecule type" value="Genomic_DNA"/>
</dbReference>
<organism evidence="1 2">
    <name type="scientific">Snodgrassella alvi SCGC AB-598-J21</name>
    <dbReference type="NCBI Taxonomy" id="1385367"/>
    <lineage>
        <taxon>Bacteria</taxon>
        <taxon>Pseudomonadati</taxon>
        <taxon>Pseudomonadota</taxon>
        <taxon>Betaproteobacteria</taxon>
        <taxon>Neisseriales</taxon>
        <taxon>Neisseriaceae</taxon>
        <taxon>Snodgrassella</taxon>
    </lineage>
</organism>
<dbReference type="Proteomes" id="UP000027644">
    <property type="component" value="Unassembled WGS sequence"/>
</dbReference>
<gene>
    <name evidence="1" type="ORF">SASC598J21_005740</name>
</gene>
<evidence type="ECO:0000313" key="2">
    <source>
        <dbReference type="Proteomes" id="UP000027644"/>
    </source>
</evidence>
<proteinExistence type="predicted"/>
<reference evidence="1 2" key="1">
    <citation type="journal article" date="2014" name="PLoS Genet.">
        <title>Hidden diversity in honey bee gut symbionts detected by single-cell genomics.</title>
        <authorList>
            <person name="Engel P."/>
            <person name="Stepanauskas R."/>
            <person name="Moran N."/>
        </authorList>
    </citation>
    <scope>NUCLEOTIDE SEQUENCE [LARGE SCALE GENOMIC DNA]</scope>
    <source>
        <strain evidence="1 2">SCGC AB-598-J21</strain>
    </source>
</reference>
<accession>A0A074V8Y1</accession>
<sequence>MRSLIKFAKEMDCSDEKIDYKQQNTFSEKGWKSIIRNYERIPELNKIP</sequence>